<dbReference type="InterPro" id="IPR004785">
    <property type="entry name" value="RpiB"/>
</dbReference>
<reference evidence="3 4" key="1">
    <citation type="submission" date="2016-11" db="EMBL/GenBank/DDBJ databases">
        <title>Description of two novel members of the family Erysipelotrichaceae: Ileibacterium lipovorans gen. nov., sp. nov. and Dubosiella newyorkensis, gen. nov., sp. nov.</title>
        <authorList>
            <person name="Cox L.M."/>
            <person name="Sohn J."/>
            <person name="Tyrrell K.L."/>
            <person name="Citron D.M."/>
            <person name="Lawson P.A."/>
            <person name="Patel N.B."/>
            <person name="Iizumi T."/>
            <person name="Perez-Perez G.I."/>
            <person name="Goldstein E.J."/>
            <person name="Blaser M.J."/>
        </authorList>
    </citation>
    <scope>NUCLEOTIDE SEQUENCE [LARGE SCALE GENOMIC DNA]</scope>
    <source>
        <strain evidence="3 4">NYU-BL-A3</strain>
    </source>
</reference>
<comment type="caution">
    <text evidence="3">The sequence shown here is derived from an EMBL/GenBank/DDBJ whole genome shotgun (WGS) entry which is preliminary data.</text>
</comment>
<dbReference type="NCBIfam" id="TIGR01120">
    <property type="entry name" value="rpiB"/>
    <property type="match status" value="1"/>
</dbReference>
<dbReference type="InterPro" id="IPR051812">
    <property type="entry name" value="SPI_LacAB/RpiB"/>
</dbReference>
<dbReference type="GO" id="GO:0005975">
    <property type="term" value="P:carbohydrate metabolic process"/>
    <property type="evidence" value="ECO:0007669"/>
    <property type="project" value="InterPro"/>
</dbReference>
<accession>A0A1U7NCT2</accession>
<dbReference type="EMBL" id="MPJW01000271">
    <property type="protein sequence ID" value="OLU36509.1"/>
    <property type="molecule type" value="Genomic_DNA"/>
</dbReference>
<dbReference type="AlphaFoldDB" id="A0A1U7NCT2"/>
<dbReference type="Pfam" id="PF02502">
    <property type="entry name" value="LacAB_rpiB"/>
    <property type="match status" value="1"/>
</dbReference>
<protein>
    <submittedName>
        <fullName evidence="3">Ribose 5-phosphate isomerase B</fullName>
    </submittedName>
</protein>
<dbReference type="Gene3D" id="3.40.1400.10">
    <property type="entry name" value="Sugar-phosphate isomerase, RpiB/LacA/LacB"/>
    <property type="match status" value="1"/>
</dbReference>
<comment type="similarity">
    <text evidence="1">Belongs to the LacAB/RpiB family.</text>
</comment>
<name>A0A1U7NCT2_9FIRM</name>
<dbReference type="OrthoDB" id="1778624at2"/>
<evidence type="ECO:0000256" key="2">
    <source>
        <dbReference type="ARBA" id="ARBA00023235"/>
    </source>
</evidence>
<dbReference type="InterPro" id="IPR036569">
    <property type="entry name" value="RpiB_LacA_LacB_sf"/>
</dbReference>
<keyword evidence="4" id="KW-1185">Reference proteome</keyword>
<dbReference type="PANTHER" id="PTHR43732">
    <property type="entry name" value="RIBOSE 5-PHOSPHATE ISOMERASE-RELATED"/>
    <property type="match status" value="1"/>
</dbReference>
<keyword evidence="2 3" id="KW-0413">Isomerase</keyword>
<dbReference type="NCBIfam" id="TIGR00689">
    <property type="entry name" value="rpiB_lacA_lacB"/>
    <property type="match status" value="1"/>
</dbReference>
<dbReference type="PANTHER" id="PTHR43732:SF1">
    <property type="entry name" value="RIBOSE 5-PHOSPHATE ISOMERASE"/>
    <property type="match status" value="1"/>
</dbReference>
<dbReference type="RefSeq" id="WP_075821063.1">
    <property type="nucleotide sequence ID" value="NZ_CAPNHH010000013.1"/>
</dbReference>
<dbReference type="Proteomes" id="UP000186341">
    <property type="component" value="Unassembled WGS sequence"/>
</dbReference>
<proteinExistence type="inferred from homology"/>
<evidence type="ECO:0000313" key="3">
    <source>
        <dbReference type="EMBL" id="OLU36509.1"/>
    </source>
</evidence>
<dbReference type="GeneID" id="82203919"/>
<dbReference type="PIRSF" id="PIRSF005384">
    <property type="entry name" value="RpiB_LacA_B"/>
    <property type="match status" value="1"/>
</dbReference>
<dbReference type="InterPro" id="IPR003500">
    <property type="entry name" value="RpiB_LacA_LacB"/>
</dbReference>
<dbReference type="NCBIfam" id="NF004051">
    <property type="entry name" value="PRK05571.1"/>
    <property type="match status" value="1"/>
</dbReference>
<evidence type="ECO:0000313" key="4">
    <source>
        <dbReference type="Proteomes" id="UP000186341"/>
    </source>
</evidence>
<dbReference type="GO" id="GO:0016861">
    <property type="term" value="F:intramolecular oxidoreductase activity, interconverting aldoses and ketoses"/>
    <property type="evidence" value="ECO:0007669"/>
    <property type="project" value="UniProtKB-ARBA"/>
</dbReference>
<gene>
    <name evidence="3" type="ORF">BO222_12365</name>
</gene>
<dbReference type="SUPFAM" id="SSF89623">
    <property type="entry name" value="Ribose/Galactose isomerase RpiB/AlsB"/>
    <property type="match status" value="1"/>
</dbReference>
<sequence>MIIAVGCDHIVTEIKDDLKKLLESKGHQVLDAGTYDKERTHYPIYGRKAAHLVTENKADRAIVLCGTGVGISNAANKVNGIRCVLASDPVLVQYARKNLDANVLAFGGRVIGPGVIEDLVDVFLETPFEENKHTDLIRQIDQLRFETDLSHSELFDPFLNDWEAGIYHD</sequence>
<organism evidence="3 4">
    <name type="scientific">Ileibacterium valens</name>
    <dbReference type="NCBI Taxonomy" id="1862668"/>
    <lineage>
        <taxon>Bacteria</taxon>
        <taxon>Bacillati</taxon>
        <taxon>Bacillota</taxon>
        <taxon>Erysipelotrichia</taxon>
        <taxon>Erysipelotrichales</taxon>
        <taxon>Erysipelotrichaceae</taxon>
        <taxon>Ileibacterium</taxon>
    </lineage>
</organism>
<evidence type="ECO:0000256" key="1">
    <source>
        <dbReference type="ARBA" id="ARBA00008754"/>
    </source>
</evidence>